<feature type="region of interest" description="Disordered" evidence="1">
    <location>
        <begin position="309"/>
        <end position="377"/>
    </location>
</feature>
<comment type="caution">
    <text evidence="2">The sequence shown here is derived from an EMBL/GenBank/DDBJ whole genome shotgun (WGS) entry which is preliminary data.</text>
</comment>
<accession>J9DA98</accession>
<proteinExistence type="predicted"/>
<protein>
    <submittedName>
        <fullName evidence="2">Uncharacterized protein</fullName>
    </submittedName>
</protein>
<evidence type="ECO:0000313" key="2">
    <source>
        <dbReference type="EMBL" id="EJW04656.1"/>
    </source>
</evidence>
<gene>
    <name evidence="2" type="ORF">EDEG_01147</name>
</gene>
<evidence type="ECO:0000256" key="1">
    <source>
        <dbReference type="SAM" id="MobiDB-lite"/>
    </source>
</evidence>
<dbReference type="Proteomes" id="UP000003163">
    <property type="component" value="Unassembled WGS sequence"/>
</dbReference>
<dbReference type="VEuPathDB" id="MicrosporidiaDB:EDEG_01147"/>
<feature type="compositionally biased region" description="Polar residues" evidence="1">
    <location>
        <begin position="345"/>
        <end position="354"/>
    </location>
</feature>
<reference evidence="2 3" key="1">
    <citation type="submission" date="2011-08" db="EMBL/GenBank/DDBJ databases">
        <authorList>
            <person name="Liu Z.J."/>
            <person name="Shi F.L."/>
            <person name="Lu J.Q."/>
            <person name="Li M."/>
            <person name="Wang Z.L."/>
        </authorList>
    </citation>
    <scope>NUCLEOTIDE SEQUENCE [LARGE SCALE GENOMIC DNA]</scope>
    <source>
        <strain evidence="2 3">USNM 41457</strain>
    </source>
</reference>
<dbReference type="AlphaFoldDB" id="J9DA98"/>
<reference evidence="3" key="2">
    <citation type="submission" date="2015-07" db="EMBL/GenBank/DDBJ databases">
        <title>Contrasting host-pathogen interactions and genome evolution in two generalist and specialist microsporidian pathogens of mosquitoes.</title>
        <authorList>
            <consortium name="The Broad Institute Genomics Platform"/>
            <consortium name="The Broad Institute Genome Sequencing Center for Infectious Disease"/>
            <person name="Cuomo C.A."/>
            <person name="Sanscrainte N.D."/>
            <person name="Goldberg J.M."/>
            <person name="Heiman D."/>
            <person name="Young S."/>
            <person name="Zeng Q."/>
            <person name="Becnel J.J."/>
            <person name="Birren B.W."/>
        </authorList>
    </citation>
    <scope>NUCLEOTIDE SEQUENCE [LARGE SCALE GENOMIC DNA]</scope>
    <source>
        <strain evidence="3">USNM 41457</strain>
    </source>
</reference>
<dbReference type="InParanoid" id="J9DA98"/>
<name>J9DA98_EDHAE</name>
<sequence length="511" mass="59414">MDKFFISEVKPYNFSHYLCRLDAQSEVKEIFLSTPLSYSPYVIELIIKLDSSTLYYKQVLKQNPEAIKVPMNQKDVRENETLFSKNKSSKNKINKKEENKKTDSTNYSSPEKMEKYYNQGHVFFIEPETTKDTAGKNQYSYLIKKSNYQIPQLLNSFITSIFLPFVVYNIKNSLICLSRVEDDICNMCMIFRIKYKNVDKLSIFDQMSPDFKFNEFVTEEKFLMEILMEPSSLLGGIEFIEEIKLDKDTTGFETSHLDINKARKKFEEITAGNKGSNCILNATTYEDSSINKRCSEDNEVQTVEDPAKQMVKKQNSNPDIHLNPIVEDSDKSYKKIKEPDEKPKTNINNAYNNSKKLDDRSQNSSASHLQNQKNNQNYTKINNNFLDTSKNNLEQTFSQLSLEQRNTTKFGRINGKKMGYGVKQHDKSISLTDTESNSKLIALMLTIMDRYKYDVVEMRGDMDIFIRHTKNGEFIVFLRDQVCKDDINTLNAMSGIKDLICLELSRYFKKK</sequence>
<evidence type="ECO:0000313" key="3">
    <source>
        <dbReference type="Proteomes" id="UP000003163"/>
    </source>
</evidence>
<feature type="compositionally biased region" description="Basic and acidic residues" evidence="1">
    <location>
        <begin position="328"/>
        <end position="344"/>
    </location>
</feature>
<organism evidence="2 3">
    <name type="scientific">Edhazardia aedis (strain USNM 41457)</name>
    <name type="common">Microsporidian parasite</name>
    <dbReference type="NCBI Taxonomy" id="1003232"/>
    <lineage>
        <taxon>Eukaryota</taxon>
        <taxon>Fungi</taxon>
        <taxon>Fungi incertae sedis</taxon>
        <taxon>Microsporidia</taxon>
        <taxon>Edhazardia</taxon>
    </lineage>
</organism>
<feature type="region of interest" description="Disordered" evidence="1">
    <location>
        <begin position="87"/>
        <end position="110"/>
    </location>
</feature>
<dbReference type="HOGENOM" id="CLU_533185_0_0_1"/>
<feature type="compositionally biased region" description="Basic and acidic residues" evidence="1">
    <location>
        <begin position="94"/>
        <end position="103"/>
    </location>
</feature>
<keyword evidence="3" id="KW-1185">Reference proteome</keyword>
<dbReference type="EMBL" id="AFBI03000015">
    <property type="protein sequence ID" value="EJW04656.1"/>
    <property type="molecule type" value="Genomic_DNA"/>
</dbReference>